<accession>A0A0E9X848</accession>
<organism evidence="1">
    <name type="scientific">Anguilla anguilla</name>
    <name type="common">European freshwater eel</name>
    <name type="synonym">Muraena anguilla</name>
    <dbReference type="NCBI Taxonomy" id="7936"/>
    <lineage>
        <taxon>Eukaryota</taxon>
        <taxon>Metazoa</taxon>
        <taxon>Chordata</taxon>
        <taxon>Craniata</taxon>
        <taxon>Vertebrata</taxon>
        <taxon>Euteleostomi</taxon>
        <taxon>Actinopterygii</taxon>
        <taxon>Neopterygii</taxon>
        <taxon>Teleostei</taxon>
        <taxon>Anguilliformes</taxon>
        <taxon>Anguillidae</taxon>
        <taxon>Anguilla</taxon>
    </lineage>
</organism>
<reference evidence="1" key="1">
    <citation type="submission" date="2014-11" db="EMBL/GenBank/DDBJ databases">
        <authorList>
            <person name="Amaro Gonzalez C."/>
        </authorList>
    </citation>
    <scope>NUCLEOTIDE SEQUENCE</scope>
</reference>
<name>A0A0E9X848_ANGAN</name>
<dbReference type="AlphaFoldDB" id="A0A0E9X848"/>
<proteinExistence type="predicted"/>
<reference evidence="1" key="2">
    <citation type="journal article" date="2015" name="Fish Shellfish Immunol.">
        <title>Early steps in the European eel (Anguilla anguilla)-Vibrio vulnificus interaction in the gills: Role of the RtxA13 toxin.</title>
        <authorList>
            <person name="Callol A."/>
            <person name="Pajuelo D."/>
            <person name="Ebbesson L."/>
            <person name="Teles M."/>
            <person name="MacKenzie S."/>
            <person name="Amaro C."/>
        </authorList>
    </citation>
    <scope>NUCLEOTIDE SEQUENCE</scope>
</reference>
<sequence>MRSLKIAMHSPTKQKKEREKYVYSIVILLWKFPGGKDLENLSTFIHFLKKYIIEIIPKSKGINNLVSQCTKEQHQKKKKA</sequence>
<evidence type="ECO:0000313" key="1">
    <source>
        <dbReference type="EMBL" id="JAH97863.1"/>
    </source>
</evidence>
<dbReference type="EMBL" id="GBXM01010714">
    <property type="protein sequence ID" value="JAH97863.1"/>
    <property type="molecule type" value="Transcribed_RNA"/>
</dbReference>
<protein>
    <submittedName>
        <fullName evidence="1">Uncharacterized protein</fullName>
    </submittedName>
</protein>